<evidence type="ECO:0000256" key="1">
    <source>
        <dbReference type="ARBA" id="ARBA00004496"/>
    </source>
</evidence>
<feature type="region of interest" description="Disordered" evidence="12">
    <location>
        <begin position="260"/>
        <end position="364"/>
    </location>
</feature>
<feature type="region of interest" description="Disordered" evidence="12">
    <location>
        <begin position="215"/>
        <end position="241"/>
    </location>
</feature>
<protein>
    <recommendedName>
        <fullName evidence="10">L-threonylcarbamoyladenylate synthase</fullName>
        <ecNumber evidence="3">2.7.7.87</ecNumber>
    </recommendedName>
    <alternativeName>
        <fullName evidence="10">L-threonylcarbamoyladenylate synthase</fullName>
    </alternativeName>
</protein>
<evidence type="ECO:0000259" key="13">
    <source>
        <dbReference type="PROSITE" id="PS51163"/>
    </source>
</evidence>
<evidence type="ECO:0000256" key="8">
    <source>
        <dbReference type="ARBA" id="ARBA00022741"/>
    </source>
</evidence>
<gene>
    <name evidence="14" type="ORF">J2S64_003883</name>
</gene>
<comment type="subcellular location">
    <subcellularLocation>
        <location evidence="1">Cytoplasm</location>
    </subcellularLocation>
</comment>
<organism evidence="14 15">
    <name type="scientific">Paeniglutamicibacter sulfureus</name>
    <dbReference type="NCBI Taxonomy" id="43666"/>
    <lineage>
        <taxon>Bacteria</taxon>
        <taxon>Bacillati</taxon>
        <taxon>Actinomycetota</taxon>
        <taxon>Actinomycetes</taxon>
        <taxon>Micrococcales</taxon>
        <taxon>Micrococcaceae</taxon>
        <taxon>Paeniglutamicibacter</taxon>
    </lineage>
</organism>
<evidence type="ECO:0000256" key="3">
    <source>
        <dbReference type="ARBA" id="ARBA00012584"/>
    </source>
</evidence>
<dbReference type="InterPro" id="IPR017945">
    <property type="entry name" value="DHBP_synth_RibB-like_a/b_dom"/>
</dbReference>
<comment type="similarity">
    <text evidence="2">Belongs to the SUA5 family.</text>
</comment>
<dbReference type="EC" id="2.7.7.87" evidence="3"/>
<evidence type="ECO:0000256" key="6">
    <source>
        <dbReference type="ARBA" id="ARBA00022694"/>
    </source>
</evidence>
<evidence type="ECO:0000256" key="9">
    <source>
        <dbReference type="ARBA" id="ARBA00022840"/>
    </source>
</evidence>
<dbReference type="Proteomes" id="UP001183817">
    <property type="component" value="Unassembled WGS sequence"/>
</dbReference>
<reference evidence="14 15" key="1">
    <citation type="submission" date="2023-07" db="EMBL/GenBank/DDBJ databases">
        <title>Sequencing the genomes of 1000 actinobacteria strains.</title>
        <authorList>
            <person name="Klenk H.-P."/>
        </authorList>
    </citation>
    <scope>NUCLEOTIDE SEQUENCE [LARGE SCALE GENOMIC DNA]</scope>
    <source>
        <strain evidence="14 15">DSM 20167</strain>
    </source>
</reference>
<dbReference type="PANTHER" id="PTHR17490:SF16">
    <property type="entry name" value="THREONYLCARBAMOYL-AMP SYNTHASE"/>
    <property type="match status" value="1"/>
</dbReference>
<dbReference type="PROSITE" id="PS51163">
    <property type="entry name" value="YRDC"/>
    <property type="match status" value="1"/>
</dbReference>
<evidence type="ECO:0000256" key="2">
    <source>
        <dbReference type="ARBA" id="ARBA00007663"/>
    </source>
</evidence>
<accession>A0ABU2BNI2</accession>
<keyword evidence="9" id="KW-0067">ATP-binding</keyword>
<keyword evidence="15" id="KW-1185">Reference proteome</keyword>
<keyword evidence="6" id="KW-0819">tRNA processing</keyword>
<evidence type="ECO:0000256" key="5">
    <source>
        <dbReference type="ARBA" id="ARBA00022679"/>
    </source>
</evidence>
<dbReference type="SUPFAM" id="SSF55821">
    <property type="entry name" value="YrdC/RibB"/>
    <property type="match status" value="1"/>
</dbReference>
<feature type="domain" description="YrdC-like" evidence="13">
    <location>
        <begin position="14"/>
        <end position="202"/>
    </location>
</feature>
<sequence>MTSRFDARDSQQLEAGLEAARDALAQNRCIVMPTDTVYGIAADAFSAQAVATLLAAKGRGRNMPPPVLIPQAATMDGLAIDIPAFARDLAAEFWPGALTLILHAQPSLTWDLGETRGTVALRMPDDEVARQLLRSTGPLAVSSANRTGHPAAATAEAAFGQLGETVEVYLEAGARPIAGEALSSTIVDCTLTPPRVVRAGAISVEALRVVVPDLLDTDGQPDPALTVDAAPSSDESGAGFAQAEADVNDTAAEALPASDDFLLPDANSDNTDANADTDANSDNTDADADTDANSDNTDADADADTDADADADTDADADADIASGPATTHSDAKSGTAPGVTPVETQNRGGTESGDAAGESARTP</sequence>
<evidence type="ECO:0000256" key="7">
    <source>
        <dbReference type="ARBA" id="ARBA00022695"/>
    </source>
</evidence>
<keyword evidence="5" id="KW-0808">Transferase</keyword>
<evidence type="ECO:0000313" key="14">
    <source>
        <dbReference type="EMBL" id="MDR7360192.1"/>
    </source>
</evidence>
<evidence type="ECO:0000256" key="11">
    <source>
        <dbReference type="ARBA" id="ARBA00048366"/>
    </source>
</evidence>
<dbReference type="EMBL" id="JAVDYI010000001">
    <property type="protein sequence ID" value="MDR7360192.1"/>
    <property type="molecule type" value="Genomic_DNA"/>
</dbReference>
<keyword evidence="7" id="KW-0548">Nucleotidyltransferase</keyword>
<dbReference type="Gene3D" id="3.90.870.10">
    <property type="entry name" value="DHBP synthase"/>
    <property type="match status" value="1"/>
</dbReference>
<evidence type="ECO:0000256" key="4">
    <source>
        <dbReference type="ARBA" id="ARBA00022490"/>
    </source>
</evidence>
<feature type="compositionally biased region" description="Low complexity" evidence="12">
    <location>
        <begin position="265"/>
        <end position="283"/>
    </location>
</feature>
<feature type="compositionally biased region" description="Acidic residues" evidence="12">
    <location>
        <begin position="284"/>
        <end position="319"/>
    </location>
</feature>
<evidence type="ECO:0000313" key="15">
    <source>
        <dbReference type="Proteomes" id="UP001183817"/>
    </source>
</evidence>
<keyword evidence="8" id="KW-0547">Nucleotide-binding</keyword>
<comment type="caution">
    <text evidence="14">The sequence shown here is derived from an EMBL/GenBank/DDBJ whole genome shotgun (WGS) entry which is preliminary data.</text>
</comment>
<name>A0ABU2BNI2_9MICC</name>
<dbReference type="InterPro" id="IPR006070">
    <property type="entry name" value="Sua5-like_dom"/>
</dbReference>
<dbReference type="PANTHER" id="PTHR17490">
    <property type="entry name" value="SUA5"/>
    <property type="match status" value="1"/>
</dbReference>
<evidence type="ECO:0000256" key="10">
    <source>
        <dbReference type="ARBA" id="ARBA00029774"/>
    </source>
</evidence>
<dbReference type="Pfam" id="PF01300">
    <property type="entry name" value="Sua5_yciO_yrdC"/>
    <property type="match status" value="1"/>
</dbReference>
<dbReference type="RefSeq" id="WP_377700305.1">
    <property type="nucleotide sequence ID" value="NZ_BAAAWO010000001.1"/>
</dbReference>
<dbReference type="NCBIfam" id="TIGR00057">
    <property type="entry name" value="L-threonylcarbamoyladenylate synthase"/>
    <property type="match status" value="1"/>
</dbReference>
<comment type="catalytic activity">
    <reaction evidence="11">
        <text>L-threonine + hydrogencarbonate + ATP = L-threonylcarbamoyladenylate + diphosphate + H2O</text>
        <dbReference type="Rhea" id="RHEA:36407"/>
        <dbReference type="ChEBI" id="CHEBI:15377"/>
        <dbReference type="ChEBI" id="CHEBI:17544"/>
        <dbReference type="ChEBI" id="CHEBI:30616"/>
        <dbReference type="ChEBI" id="CHEBI:33019"/>
        <dbReference type="ChEBI" id="CHEBI:57926"/>
        <dbReference type="ChEBI" id="CHEBI:73682"/>
        <dbReference type="EC" id="2.7.7.87"/>
    </reaction>
</comment>
<dbReference type="InterPro" id="IPR050156">
    <property type="entry name" value="TC-AMP_synthase_SUA5"/>
</dbReference>
<keyword evidence="4" id="KW-0963">Cytoplasm</keyword>
<evidence type="ECO:0000256" key="12">
    <source>
        <dbReference type="SAM" id="MobiDB-lite"/>
    </source>
</evidence>
<proteinExistence type="inferred from homology"/>